<dbReference type="AlphaFoldDB" id="A0A0D3AXW2"/>
<dbReference type="PANTHER" id="PTHR15140:SF37">
    <property type="entry name" value="UBIQUITIN-LIKE DOMAIN-CONTAINING PROTEIN"/>
    <property type="match status" value="1"/>
</dbReference>
<dbReference type="InterPro" id="IPR032675">
    <property type="entry name" value="LRR_dom_sf"/>
</dbReference>
<evidence type="ECO:0000313" key="2">
    <source>
        <dbReference type="Proteomes" id="UP000032141"/>
    </source>
</evidence>
<reference evidence="1" key="2">
    <citation type="submission" date="2015-03" db="UniProtKB">
        <authorList>
            <consortium name="EnsemblPlants"/>
        </authorList>
    </citation>
    <scope>IDENTIFICATION</scope>
</reference>
<dbReference type="eggNOG" id="KOG4658">
    <property type="taxonomic scope" value="Eukaryota"/>
</dbReference>
<organism evidence="1 2">
    <name type="scientific">Brassica oleracea var. oleracea</name>
    <dbReference type="NCBI Taxonomy" id="109376"/>
    <lineage>
        <taxon>Eukaryota</taxon>
        <taxon>Viridiplantae</taxon>
        <taxon>Streptophyta</taxon>
        <taxon>Embryophyta</taxon>
        <taxon>Tracheophyta</taxon>
        <taxon>Spermatophyta</taxon>
        <taxon>Magnoliopsida</taxon>
        <taxon>eudicotyledons</taxon>
        <taxon>Gunneridae</taxon>
        <taxon>Pentapetalae</taxon>
        <taxon>rosids</taxon>
        <taxon>malvids</taxon>
        <taxon>Brassicales</taxon>
        <taxon>Brassicaceae</taxon>
        <taxon>Brassiceae</taxon>
        <taxon>Brassica</taxon>
    </lineage>
</organism>
<dbReference type="HOGENOM" id="CLU_164354_0_0_1"/>
<dbReference type="Gene3D" id="3.80.10.10">
    <property type="entry name" value="Ribonuclease Inhibitor"/>
    <property type="match status" value="1"/>
</dbReference>
<keyword evidence="2" id="KW-1185">Reference proteome</keyword>
<dbReference type="Proteomes" id="UP000032141">
    <property type="component" value="Chromosome C2"/>
</dbReference>
<dbReference type="OMA" id="LRIHYCK"/>
<reference evidence="1 2" key="1">
    <citation type="journal article" date="2014" name="Genome Biol.">
        <title>Transcriptome and methylome profiling reveals relics of genome dominance in the mesopolyploid Brassica oleracea.</title>
        <authorList>
            <person name="Parkin I.A."/>
            <person name="Koh C."/>
            <person name="Tang H."/>
            <person name="Robinson S.J."/>
            <person name="Kagale S."/>
            <person name="Clarke W.E."/>
            <person name="Town C.D."/>
            <person name="Nixon J."/>
            <person name="Krishnakumar V."/>
            <person name="Bidwell S.L."/>
            <person name="Denoeud F."/>
            <person name="Belcram H."/>
            <person name="Links M.G."/>
            <person name="Just J."/>
            <person name="Clarke C."/>
            <person name="Bender T."/>
            <person name="Huebert T."/>
            <person name="Mason A.S."/>
            <person name="Pires J.C."/>
            <person name="Barker G."/>
            <person name="Moore J."/>
            <person name="Walley P.G."/>
            <person name="Manoli S."/>
            <person name="Batley J."/>
            <person name="Edwards D."/>
            <person name="Nelson M.N."/>
            <person name="Wang X."/>
            <person name="Paterson A.H."/>
            <person name="King G."/>
            <person name="Bancroft I."/>
            <person name="Chalhoub B."/>
            <person name="Sharpe A.G."/>
        </authorList>
    </citation>
    <scope>NUCLEOTIDE SEQUENCE</scope>
    <source>
        <strain evidence="1 2">cv. TO1000</strain>
    </source>
</reference>
<dbReference type="PANTHER" id="PTHR15140">
    <property type="entry name" value="TUBULIN-SPECIFIC CHAPERONE E"/>
    <property type="match status" value="1"/>
</dbReference>
<evidence type="ECO:0008006" key="3">
    <source>
        <dbReference type="Google" id="ProtNLM"/>
    </source>
</evidence>
<name>A0A0D3AXW2_BRAOL</name>
<sequence length="118" mass="13910">MPCLEKLLQLKEVILKRKSFCGRRMVCSKGGFPQLQKLDFYRLEEWEELIVEEGSMPLLHTLTIDSCPKLKELPDGLRFITSLKSLAFYNMGKRWEKRLSNGGKDYYKVQHIPYVIIR</sequence>
<protein>
    <recommendedName>
        <fullName evidence="3">NB-ARC domain-containing protein</fullName>
    </recommendedName>
</protein>
<proteinExistence type="predicted"/>
<dbReference type="STRING" id="109376.A0A0D3AXW2"/>
<evidence type="ECO:0000313" key="1">
    <source>
        <dbReference type="EnsemblPlants" id="Bo2g159460.1"/>
    </source>
</evidence>
<dbReference type="Gramene" id="Bo2g159460.1">
    <property type="protein sequence ID" value="Bo2g159460.1"/>
    <property type="gene ID" value="Bo2g159460"/>
</dbReference>
<dbReference type="EnsemblPlants" id="Bo2g159460.1">
    <property type="protein sequence ID" value="Bo2g159460.1"/>
    <property type="gene ID" value="Bo2g159460"/>
</dbReference>
<dbReference type="SUPFAM" id="SSF52058">
    <property type="entry name" value="L domain-like"/>
    <property type="match status" value="1"/>
</dbReference>
<accession>A0A0D3AXW2</accession>